<feature type="transmembrane region" description="Helical" evidence="6">
    <location>
        <begin position="335"/>
        <end position="357"/>
    </location>
</feature>
<feature type="transmembrane region" description="Helical" evidence="6">
    <location>
        <begin position="234"/>
        <end position="254"/>
    </location>
</feature>
<accession>A0A8S4PWT6</accession>
<feature type="signal peptide" evidence="7">
    <location>
        <begin position="1"/>
        <end position="41"/>
    </location>
</feature>
<dbReference type="AlphaFoldDB" id="A0A8S4PWT6"/>
<dbReference type="GO" id="GO:0004930">
    <property type="term" value="F:G protein-coupled receptor activity"/>
    <property type="evidence" value="ECO:0007669"/>
    <property type="project" value="InterPro"/>
</dbReference>
<name>A0A8S4PWT6_OWEFU</name>
<feature type="non-terminal residue" evidence="9">
    <location>
        <position position="1"/>
    </location>
</feature>
<evidence type="ECO:0000256" key="3">
    <source>
        <dbReference type="ARBA" id="ARBA00022989"/>
    </source>
</evidence>
<evidence type="ECO:0000256" key="5">
    <source>
        <dbReference type="SAM" id="MobiDB-lite"/>
    </source>
</evidence>
<feature type="transmembrane region" description="Helical" evidence="6">
    <location>
        <begin position="152"/>
        <end position="173"/>
    </location>
</feature>
<evidence type="ECO:0000313" key="10">
    <source>
        <dbReference type="Proteomes" id="UP000749559"/>
    </source>
</evidence>
<dbReference type="PANTHER" id="PTHR46641:SF25">
    <property type="entry name" value="CNMAMIDE RECEPTOR-RELATED"/>
    <property type="match status" value="1"/>
</dbReference>
<keyword evidence="7" id="KW-0732">Signal</keyword>
<organism evidence="9 10">
    <name type="scientific">Owenia fusiformis</name>
    <name type="common">Polychaete worm</name>
    <dbReference type="NCBI Taxonomy" id="6347"/>
    <lineage>
        <taxon>Eukaryota</taxon>
        <taxon>Metazoa</taxon>
        <taxon>Spiralia</taxon>
        <taxon>Lophotrochozoa</taxon>
        <taxon>Annelida</taxon>
        <taxon>Polychaeta</taxon>
        <taxon>Sedentaria</taxon>
        <taxon>Canalipalpata</taxon>
        <taxon>Sabellida</taxon>
        <taxon>Oweniida</taxon>
        <taxon>Oweniidae</taxon>
        <taxon>Owenia</taxon>
    </lineage>
</organism>
<keyword evidence="10" id="KW-1185">Reference proteome</keyword>
<dbReference type="GO" id="GO:0016020">
    <property type="term" value="C:membrane"/>
    <property type="evidence" value="ECO:0007669"/>
    <property type="project" value="UniProtKB-SubCell"/>
</dbReference>
<sequence length="454" mass="51445">TQLMLIADIFLFKKMQGNNHSHTKMRVLLAILVLLVANAYSNETSTSGKNNFEMTTNIDGTLELASDKVTAKHMDSNAAADELTMNATEYPAEATTEEEIIYIRVTDFPEYHQARLLWKVGSPILLIIGLTGNVLSITVLTATRMRKTTSSFYLTFLAVCDCLVLICGLGRQWGIYQWGKDIRYLHPWACKLSLFLTYTFIDISAWLLVAVTIDRAITVYKPLHARRISTKKNASIAITIIVILIIGINAQQLFNYGPVTLPWYDTFYVDKCTYKDNEIFHQDVWPWIDSIVASYLPFLVLIMSNILIVTQLVRSSNMRKKTMNVSKQAGDSTKSMSIMLVVISIVFLLLTCPVVIYLASRNLWYDRFPGSVAKQRLVWACLNMLLYSNYCINFFMYCLSGQRFRTEMMILFRCKSRVKKGHQQTISATTSSTMTSSTSIATTASSEPKPNNKL</sequence>
<feature type="transmembrane region" description="Helical" evidence="6">
    <location>
        <begin position="116"/>
        <end position="140"/>
    </location>
</feature>
<evidence type="ECO:0000256" key="4">
    <source>
        <dbReference type="ARBA" id="ARBA00023136"/>
    </source>
</evidence>
<dbReference type="InterPro" id="IPR017452">
    <property type="entry name" value="GPCR_Rhodpsn_7TM"/>
</dbReference>
<keyword evidence="4 6" id="KW-0472">Membrane</keyword>
<evidence type="ECO:0000256" key="1">
    <source>
        <dbReference type="ARBA" id="ARBA00004370"/>
    </source>
</evidence>
<dbReference type="Pfam" id="PF00001">
    <property type="entry name" value="7tm_1"/>
    <property type="match status" value="1"/>
</dbReference>
<dbReference type="Proteomes" id="UP000749559">
    <property type="component" value="Unassembled WGS sequence"/>
</dbReference>
<dbReference type="Gene3D" id="1.20.1070.10">
    <property type="entry name" value="Rhodopsin 7-helix transmembrane proteins"/>
    <property type="match status" value="1"/>
</dbReference>
<feature type="domain" description="G-protein coupled receptors family 1 profile" evidence="8">
    <location>
        <begin position="132"/>
        <end position="397"/>
    </location>
</feature>
<dbReference type="CDD" id="cd14978">
    <property type="entry name" value="7tmA_FMRFamide_R-like"/>
    <property type="match status" value="1"/>
</dbReference>
<dbReference type="PROSITE" id="PS50262">
    <property type="entry name" value="G_PROTEIN_RECEP_F1_2"/>
    <property type="match status" value="1"/>
</dbReference>
<comment type="subcellular location">
    <subcellularLocation>
        <location evidence="1">Membrane</location>
    </subcellularLocation>
</comment>
<feature type="transmembrane region" description="Helical" evidence="6">
    <location>
        <begin position="377"/>
        <end position="399"/>
    </location>
</feature>
<dbReference type="PANTHER" id="PTHR46641">
    <property type="entry name" value="FMRFAMIDE RECEPTOR-RELATED"/>
    <property type="match status" value="1"/>
</dbReference>
<evidence type="ECO:0000256" key="7">
    <source>
        <dbReference type="SAM" id="SignalP"/>
    </source>
</evidence>
<feature type="region of interest" description="Disordered" evidence="5">
    <location>
        <begin position="425"/>
        <end position="454"/>
    </location>
</feature>
<dbReference type="PRINTS" id="PR00237">
    <property type="entry name" value="GPCRRHODOPSN"/>
</dbReference>
<evidence type="ECO:0000256" key="2">
    <source>
        <dbReference type="ARBA" id="ARBA00022692"/>
    </source>
</evidence>
<evidence type="ECO:0000256" key="6">
    <source>
        <dbReference type="SAM" id="Phobius"/>
    </source>
</evidence>
<keyword evidence="2 6" id="KW-0812">Transmembrane</keyword>
<feature type="transmembrane region" description="Helical" evidence="6">
    <location>
        <begin position="193"/>
        <end position="213"/>
    </location>
</feature>
<keyword evidence="3 6" id="KW-1133">Transmembrane helix</keyword>
<feature type="transmembrane region" description="Helical" evidence="6">
    <location>
        <begin position="295"/>
        <end position="314"/>
    </location>
</feature>
<feature type="chain" id="PRO_5035826196" description="G-protein coupled receptors family 1 profile domain-containing protein" evidence="7">
    <location>
        <begin position="42"/>
        <end position="454"/>
    </location>
</feature>
<proteinExistence type="predicted"/>
<dbReference type="InterPro" id="IPR000276">
    <property type="entry name" value="GPCR_Rhodpsn"/>
</dbReference>
<gene>
    <name evidence="9" type="ORF">OFUS_LOCUS21493</name>
</gene>
<comment type="caution">
    <text evidence="9">The sequence shown here is derived from an EMBL/GenBank/DDBJ whole genome shotgun (WGS) entry which is preliminary data.</text>
</comment>
<feature type="compositionally biased region" description="Low complexity" evidence="5">
    <location>
        <begin position="425"/>
        <end position="446"/>
    </location>
</feature>
<dbReference type="InterPro" id="IPR052954">
    <property type="entry name" value="GPCR-Ligand_Int"/>
</dbReference>
<protein>
    <recommendedName>
        <fullName evidence="8">G-protein coupled receptors family 1 profile domain-containing protein</fullName>
    </recommendedName>
</protein>
<dbReference type="EMBL" id="CAIIXF020000010">
    <property type="protein sequence ID" value="CAH1797158.1"/>
    <property type="molecule type" value="Genomic_DNA"/>
</dbReference>
<evidence type="ECO:0000313" key="9">
    <source>
        <dbReference type="EMBL" id="CAH1797158.1"/>
    </source>
</evidence>
<dbReference type="OrthoDB" id="9990906at2759"/>
<dbReference type="SUPFAM" id="SSF81321">
    <property type="entry name" value="Family A G protein-coupled receptor-like"/>
    <property type="match status" value="1"/>
</dbReference>
<reference evidence="9" key="1">
    <citation type="submission" date="2022-03" db="EMBL/GenBank/DDBJ databases">
        <authorList>
            <person name="Martin C."/>
        </authorList>
    </citation>
    <scope>NUCLEOTIDE SEQUENCE</scope>
</reference>
<evidence type="ECO:0000259" key="8">
    <source>
        <dbReference type="PROSITE" id="PS50262"/>
    </source>
</evidence>